<proteinExistence type="predicted"/>
<dbReference type="KEGG" id="pagb:AWM79_01760"/>
<dbReference type="Proteomes" id="UP000063229">
    <property type="component" value="Chromosome"/>
</dbReference>
<reference evidence="1 2" key="1">
    <citation type="submission" date="2016-01" db="EMBL/GenBank/DDBJ databases">
        <authorList>
            <person name="McClelland M."/>
            <person name="Jain A."/>
            <person name="Saraogi P."/>
            <person name="Mendelson R."/>
            <person name="Westerman R."/>
            <person name="SanMiguel P."/>
            <person name="Csonka L."/>
        </authorList>
    </citation>
    <scope>NUCLEOTIDE SEQUENCE [LARGE SCALE GENOMIC DNA]</scope>
    <source>
        <strain evidence="1 2">NCPPB 2472</strain>
    </source>
</reference>
<organism evidence="1 2">
    <name type="scientific">Pseudomonas agarici</name>
    <dbReference type="NCBI Taxonomy" id="46677"/>
    <lineage>
        <taxon>Bacteria</taxon>
        <taxon>Pseudomonadati</taxon>
        <taxon>Pseudomonadota</taxon>
        <taxon>Gammaproteobacteria</taxon>
        <taxon>Pseudomonadales</taxon>
        <taxon>Pseudomonadaceae</taxon>
        <taxon>Pseudomonas</taxon>
    </lineage>
</organism>
<dbReference type="EMBL" id="CP014135">
    <property type="protein sequence ID" value="AMB84097.1"/>
    <property type="molecule type" value="Genomic_DNA"/>
</dbReference>
<keyword evidence="2" id="KW-1185">Reference proteome</keyword>
<evidence type="ECO:0000313" key="2">
    <source>
        <dbReference type="Proteomes" id="UP000063229"/>
    </source>
</evidence>
<gene>
    <name evidence="1" type="ORF">AWM79_01760</name>
</gene>
<protein>
    <submittedName>
        <fullName evidence="1">Uncharacterized protein</fullName>
    </submittedName>
</protein>
<evidence type="ECO:0000313" key="1">
    <source>
        <dbReference type="EMBL" id="AMB84097.1"/>
    </source>
</evidence>
<name>A0A0X1SWC6_PSEAA</name>
<accession>A0A0X1SWC6</accession>
<sequence length="330" mass="36323">MGQAVLNNKLDPGSVGLVGEVAGTPTPTEPRYSGQMESLAKHFEALANNSYHQMLALGRSVLLDKSVETCNAFEARALELYQASIQLIQDALHPTSIISTQAELIFRHFDAGAIDQLADEQLGRFSDSIDQLFSLVAGSTSLNIRELGLRLVREGGMSDFEGFLETAEKEVVESLVSFSGDDGPLTDVLDHIYARDIDLGLDLDIGVALDMKTWTLQGPEFKELAGSARETVGPQVGLTDRLDPEPEPEWVWLGAEDNEVLVEVLRPNDAPLQDREIEMLEDWRVDADLEAEVFAWTYDQPDGYWSGQVAVPLLNDIVTPVGFVSYHEFA</sequence>
<dbReference type="RefSeq" id="WP_060782000.1">
    <property type="nucleotide sequence ID" value="NZ_CP014135.1"/>
</dbReference>
<dbReference type="AlphaFoldDB" id="A0A0X1SWC6"/>